<dbReference type="Pfam" id="PF00627">
    <property type="entry name" value="UBA"/>
    <property type="match status" value="1"/>
</dbReference>
<dbReference type="Proteomes" id="UP000269721">
    <property type="component" value="Unassembled WGS sequence"/>
</dbReference>
<dbReference type="OrthoDB" id="272778at2759"/>
<dbReference type="PROSITE" id="PS50030">
    <property type="entry name" value="UBA"/>
    <property type="match status" value="1"/>
</dbReference>
<keyword evidence="2" id="KW-1133">Transmembrane helix</keyword>
<dbReference type="GO" id="GO:0004252">
    <property type="term" value="F:serine-type endopeptidase activity"/>
    <property type="evidence" value="ECO:0007669"/>
    <property type="project" value="TreeGrafter"/>
</dbReference>
<dbReference type="AlphaFoldDB" id="A0A4P9W105"/>
<evidence type="ECO:0000313" key="5">
    <source>
        <dbReference type="Proteomes" id="UP000269721"/>
    </source>
</evidence>
<dbReference type="EMBL" id="KZ998749">
    <property type="protein sequence ID" value="RKO85784.1"/>
    <property type="molecule type" value="Genomic_DNA"/>
</dbReference>
<evidence type="ECO:0000259" key="3">
    <source>
        <dbReference type="PROSITE" id="PS50030"/>
    </source>
</evidence>
<feature type="domain" description="UBA" evidence="3">
    <location>
        <begin position="208"/>
        <end position="248"/>
    </location>
</feature>
<name>A0A4P9W105_9FUNG</name>
<feature type="region of interest" description="Disordered" evidence="1">
    <location>
        <begin position="161"/>
        <end position="207"/>
    </location>
</feature>
<feature type="non-terminal residue" evidence="4">
    <location>
        <position position="1"/>
    </location>
</feature>
<evidence type="ECO:0000313" key="4">
    <source>
        <dbReference type="EMBL" id="RKO85784.1"/>
    </source>
</evidence>
<keyword evidence="2" id="KW-0472">Membrane</keyword>
<dbReference type="SMART" id="SM00165">
    <property type="entry name" value="UBA"/>
    <property type="match status" value="1"/>
</dbReference>
<dbReference type="InterPro" id="IPR015940">
    <property type="entry name" value="UBA"/>
</dbReference>
<protein>
    <recommendedName>
        <fullName evidence="3">UBA domain-containing protein</fullName>
    </recommendedName>
</protein>
<reference evidence="5" key="1">
    <citation type="journal article" date="2018" name="Nat. Microbiol.">
        <title>Leveraging single-cell genomics to expand the fungal tree of life.</title>
        <authorList>
            <person name="Ahrendt S.R."/>
            <person name="Quandt C.A."/>
            <person name="Ciobanu D."/>
            <person name="Clum A."/>
            <person name="Salamov A."/>
            <person name="Andreopoulos B."/>
            <person name="Cheng J.F."/>
            <person name="Woyke T."/>
            <person name="Pelin A."/>
            <person name="Henrissat B."/>
            <person name="Reynolds N.K."/>
            <person name="Benny G.L."/>
            <person name="Smith M.E."/>
            <person name="James T.Y."/>
            <person name="Grigoriev I.V."/>
        </authorList>
    </citation>
    <scope>NUCLEOTIDE SEQUENCE [LARGE SCALE GENOMIC DNA]</scope>
</reference>
<proteinExistence type="predicted"/>
<keyword evidence="5" id="KW-1185">Reference proteome</keyword>
<dbReference type="PANTHER" id="PTHR43066:SF21">
    <property type="entry name" value="UBIQUITIN-ASSOCIATED DOMAIN-CONTAINING PROTEIN 2"/>
    <property type="match status" value="1"/>
</dbReference>
<accession>A0A4P9W105</accession>
<dbReference type="SUPFAM" id="SSF46934">
    <property type="entry name" value="UBA-like"/>
    <property type="match status" value="1"/>
</dbReference>
<feature type="transmembrane region" description="Helical" evidence="2">
    <location>
        <begin position="30"/>
        <end position="51"/>
    </location>
</feature>
<gene>
    <name evidence="4" type="ORF">BDK51DRAFT_17162</name>
</gene>
<evidence type="ECO:0000256" key="1">
    <source>
        <dbReference type="SAM" id="MobiDB-lite"/>
    </source>
</evidence>
<dbReference type="Gene3D" id="1.10.8.10">
    <property type="entry name" value="DNA helicase RuvA subunit, C-terminal domain"/>
    <property type="match status" value="1"/>
</dbReference>
<organism evidence="4 5">
    <name type="scientific">Blyttiomyces helicus</name>
    <dbReference type="NCBI Taxonomy" id="388810"/>
    <lineage>
        <taxon>Eukaryota</taxon>
        <taxon>Fungi</taxon>
        <taxon>Fungi incertae sedis</taxon>
        <taxon>Chytridiomycota</taxon>
        <taxon>Chytridiomycota incertae sedis</taxon>
        <taxon>Chytridiomycetes</taxon>
        <taxon>Chytridiomycetes incertae sedis</taxon>
        <taxon>Blyttiomyces</taxon>
    </lineage>
</organism>
<evidence type="ECO:0000256" key="2">
    <source>
        <dbReference type="SAM" id="Phobius"/>
    </source>
</evidence>
<dbReference type="InterPro" id="IPR009060">
    <property type="entry name" value="UBA-like_sf"/>
</dbReference>
<feature type="transmembrane region" description="Helical" evidence="2">
    <location>
        <begin position="63"/>
        <end position="79"/>
    </location>
</feature>
<sequence>VFNNSTEILFGGILLYQLRLLERHWGTHKYASFFAVTSTTSLILQIFLLSLSRIVGGRLGSSVPAGPYGFIFAGVWMLRKAIPVTYRVGAEVLEFNNRFFGYLIALQFLWSEFPSSLLCAATGLAAGVLYDANVGGLRGWRVPSAVRGFATRVFLPILSGGPGRTTGHATPQDAMSAGRRRRGPPPQPGVAAAAAPQPTPAGPAPAVVPSEEAIAVLESLGFPREEVIEALRGANSDVQAAATRLLDRR</sequence>
<keyword evidence="2" id="KW-0812">Transmembrane</keyword>
<dbReference type="PANTHER" id="PTHR43066">
    <property type="entry name" value="RHOMBOID-RELATED PROTEIN"/>
    <property type="match status" value="1"/>
</dbReference>